<dbReference type="InterPro" id="IPR013078">
    <property type="entry name" value="His_Pase_superF_clade-1"/>
</dbReference>
<evidence type="ECO:0000313" key="3">
    <source>
        <dbReference type="EMBL" id="GGJ73328.1"/>
    </source>
</evidence>
<name>A0A917PEM2_9MICO</name>
<comment type="caution">
    <text evidence="3">The sequence shown here is derived from an EMBL/GenBank/DDBJ whole genome shotgun (WGS) entry which is preliminary data.</text>
</comment>
<dbReference type="Pfam" id="PF00300">
    <property type="entry name" value="His_Phos_1"/>
    <property type="match status" value="1"/>
</dbReference>
<feature type="binding site" evidence="1">
    <location>
        <position position="58"/>
    </location>
    <ligand>
        <name>substrate</name>
    </ligand>
</feature>
<evidence type="ECO:0000256" key="2">
    <source>
        <dbReference type="SAM" id="MobiDB-lite"/>
    </source>
</evidence>
<evidence type="ECO:0000313" key="4">
    <source>
        <dbReference type="Proteomes" id="UP000636956"/>
    </source>
</evidence>
<organism evidence="3 4">
    <name type="scientific">Agromyces bauzanensis</name>
    <dbReference type="NCBI Taxonomy" id="1308924"/>
    <lineage>
        <taxon>Bacteria</taxon>
        <taxon>Bacillati</taxon>
        <taxon>Actinomycetota</taxon>
        <taxon>Actinomycetes</taxon>
        <taxon>Micrococcales</taxon>
        <taxon>Microbacteriaceae</taxon>
        <taxon>Agromyces</taxon>
    </lineage>
</organism>
<proteinExistence type="predicted"/>
<accession>A0A917PEM2</accession>
<dbReference type="PANTHER" id="PTHR47623:SF1">
    <property type="entry name" value="OS09G0287300 PROTEIN"/>
    <property type="match status" value="1"/>
</dbReference>
<feature type="compositionally biased region" description="Basic and acidic residues" evidence="2">
    <location>
        <begin position="16"/>
        <end position="36"/>
    </location>
</feature>
<dbReference type="SUPFAM" id="SSF53254">
    <property type="entry name" value="Phosphoglycerate mutase-like"/>
    <property type="match status" value="1"/>
</dbReference>
<dbReference type="Proteomes" id="UP000636956">
    <property type="component" value="Unassembled WGS sequence"/>
</dbReference>
<dbReference type="PANTHER" id="PTHR47623">
    <property type="entry name" value="OS09G0287300 PROTEIN"/>
    <property type="match status" value="1"/>
</dbReference>
<dbReference type="AlphaFoldDB" id="A0A917PEM2"/>
<dbReference type="Gene3D" id="3.40.50.1240">
    <property type="entry name" value="Phosphoglycerate mutase-like"/>
    <property type="match status" value="1"/>
</dbReference>
<feature type="region of interest" description="Disordered" evidence="2">
    <location>
        <begin position="16"/>
        <end position="37"/>
    </location>
</feature>
<dbReference type="InterPro" id="IPR029033">
    <property type="entry name" value="His_PPase_superfam"/>
</dbReference>
<dbReference type="RefSeq" id="WP_188742257.1">
    <property type="nucleotide sequence ID" value="NZ_BAABFW010000009.1"/>
</dbReference>
<keyword evidence="4" id="KW-1185">Reference proteome</keyword>
<gene>
    <name evidence="3" type="ORF">GCM10011372_09180</name>
</gene>
<reference evidence="3" key="2">
    <citation type="submission" date="2020-09" db="EMBL/GenBank/DDBJ databases">
        <authorList>
            <person name="Sun Q."/>
            <person name="Zhou Y."/>
        </authorList>
    </citation>
    <scope>NUCLEOTIDE SEQUENCE</scope>
    <source>
        <strain evidence="3">CGMCC 1.8984</strain>
    </source>
</reference>
<dbReference type="SMART" id="SM00855">
    <property type="entry name" value="PGAM"/>
    <property type="match status" value="1"/>
</dbReference>
<dbReference type="CDD" id="cd07067">
    <property type="entry name" value="HP_PGM_like"/>
    <property type="match status" value="1"/>
</dbReference>
<protein>
    <submittedName>
        <fullName evidence="3">Phosphoglycerate mutase</fullName>
    </submittedName>
</protein>
<sequence length="161" mass="17556">MKTLVLVRHAKSSWDHPGLADHERPLNDRGRRDAPRMGRRLASRGLAPDLILSSTAVRALTTAELIAQALGIDRDGIVADERLYATSASGLLGVIGEVESSVGTAFVVGHNPEMTSLVHRFTDEIGHMPTCAVAEFRFEADAWNELDEGLVRAVRFDTPRS</sequence>
<dbReference type="EMBL" id="BMMD01000003">
    <property type="protein sequence ID" value="GGJ73328.1"/>
    <property type="molecule type" value="Genomic_DNA"/>
</dbReference>
<reference evidence="3" key="1">
    <citation type="journal article" date="2014" name="Int. J. Syst. Evol. Microbiol.">
        <title>Complete genome sequence of Corynebacterium casei LMG S-19264T (=DSM 44701T), isolated from a smear-ripened cheese.</title>
        <authorList>
            <consortium name="US DOE Joint Genome Institute (JGI-PGF)"/>
            <person name="Walter F."/>
            <person name="Albersmeier A."/>
            <person name="Kalinowski J."/>
            <person name="Ruckert C."/>
        </authorList>
    </citation>
    <scope>NUCLEOTIDE SEQUENCE</scope>
    <source>
        <strain evidence="3">CGMCC 1.8984</strain>
    </source>
</reference>
<evidence type="ECO:0000256" key="1">
    <source>
        <dbReference type="PIRSR" id="PIRSR613078-2"/>
    </source>
</evidence>